<comment type="caution">
    <text evidence="2">The sequence shown here is derived from an EMBL/GenBank/DDBJ whole genome shotgun (WGS) entry which is preliminary data.</text>
</comment>
<feature type="compositionally biased region" description="Pro residues" evidence="1">
    <location>
        <begin position="68"/>
        <end position="78"/>
    </location>
</feature>
<reference evidence="2 3" key="1">
    <citation type="submission" date="2024-09" db="EMBL/GenBank/DDBJ databases">
        <authorList>
            <person name="Lee S.D."/>
        </authorList>
    </citation>
    <scope>NUCLEOTIDE SEQUENCE [LARGE SCALE GENOMIC DNA]</scope>
    <source>
        <strain evidence="2 3">N1-5</strain>
    </source>
</reference>
<proteinExistence type="predicted"/>
<evidence type="ECO:0000256" key="1">
    <source>
        <dbReference type="SAM" id="MobiDB-lite"/>
    </source>
</evidence>
<dbReference type="RefSeq" id="WP_030251095.1">
    <property type="nucleotide sequence ID" value="NZ_JBHEZZ010000001.1"/>
</dbReference>
<organism evidence="2 3">
    <name type="scientific">Streptacidiphilus cavernicola</name>
    <dbReference type="NCBI Taxonomy" id="3342716"/>
    <lineage>
        <taxon>Bacteria</taxon>
        <taxon>Bacillati</taxon>
        <taxon>Actinomycetota</taxon>
        <taxon>Actinomycetes</taxon>
        <taxon>Kitasatosporales</taxon>
        <taxon>Streptomycetaceae</taxon>
        <taxon>Streptacidiphilus</taxon>
    </lineage>
</organism>
<name>A0ABV6UFF7_9ACTN</name>
<sequence>MDHHRGVATGPPGELAERTLGAWDGLLELARTLPSEGLGRLAELGSWPERPVLARLMAQARDSAGGPAPTPPQAPPSQAPLSETPLSETPLSEAPRQDHSDEPPARVLAALDEARRRIAEALAEVEREPGLALVELDSALGPLPLLTQIHASAHEVALAALDCFPDRAAARAGLSPAVTDAAVAAMVDVVGALAHRQGLRAEAGVWGEGTSGWVFRADAQGWRTESGTGGGPGADTPGIEGAAATVLGVPIGRAALPSLLAKGEIRLHRIGGLMALAPLVEQVPGLPGGALLRRAVGVVGLLGRLPGLR</sequence>
<dbReference type="Proteomes" id="UP001592528">
    <property type="component" value="Unassembled WGS sequence"/>
</dbReference>
<evidence type="ECO:0008006" key="4">
    <source>
        <dbReference type="Google" id="ProtNLM"/>
    </source>
</evidence>
<feature type="region of interest" description="Disordered" evidence="1">
    <location>
        <begin position="61"/>
        <end position="104"/>
    </location>
</feature>
<evidence type="ECO:0000313" key="2">
    <source>
        <dbReference type="EMBL" id="MFC1400179.1"/>
    </source>
</evidence>
<protein>
    <recommendedName>
        <fullName evidence="4">DUF222 domain-containing protein</fullName>
    </recommendedName>
</protein>
<gene>
    <name evidence="2" type="ORF">ACEZDJ_02630</name>
</gene>
<evidence type="ECO:0000313" key="3">
    <source>
        <dbReference type="Proteomes" id="UP001592528"/>
    </source>
</evidence>
<keyword evidence="3" id="KW-1185">Reference proteome</keyword>
<accession>A0ABV6UFF7</accession>
<dbReference type="EMBL" id="JBHEZZ010000001">
    <property type="protein sequence ID" value="MFC1400179.1"/>
    <property type="molecule type" value="Genomic_DNA"/>
</dbReference>
<feature type="compositionally biased region" description="Basic and acidic residues" evidence="1">
    <location>
        <begin position="95"/>
        <end position="104"/>
    </location>
</feature>